<name>A0ACC2LUX9_PERAE</name>
<accession>A0ACC2LUX9</accession>
<reference evidence="1 2" key="1">
    <citation type="journal article" date="2022" name="Hortic Res">
        <title>A haplotype resolved chromosomal level avocado genome allows analysis of novel avocado genes.</title>
        <authorList>
            <person name="Nath O."/>
            <person name="Fletcher S.J."/>
            <person name="Hayward A."/>
            <person name="Shaw L.M."/>
            <person name="Masouleh A.K."/>
            <person name="Furtado A."/>
            <person name="Henry R.J."/>
            <person name="Mitter N."/>
        </authorList>
    </citation>
    <scope>NUCLEOTIDE SEQUENCE [LARGE SCALE GENOMIC DNA]</scope>
    <source>
        <strain evidence="2">cv. Hass</strain>
    </source>
</reference>
<organism evidence="1 2">
    <name type="scientific">Persea americana</name>
    <name type="common">Avocado</name>
    <dbReference type="NCBI Taxonomy" id="3435"/>
    <lineage>
        <taxon>Eukaryota</taxon>
        <taxon>Viridiplantae</taxon>
        <taxon>Streptophyta</taxon>
        <taxon>Embryophyta</taxon>
        <taxon>Tracheophyta</taxon>
        <taxon>Spermatophyta</taxon>
        <taxon>Magnoliopsida</taxon>
        <taxon>Magnoliidae</taxon>
        <taxon>Laurales</taxon>
        <taxon>Lauraceae</taxon>
        <taxon>Persea</taxon>
    </lineage>
</organism>
<gene>
    <name evidence="1" type="ORF">MRB53_011423</name>
</gene>
<dbReference type="Proteomes" id="UP001234297">
    <property type="component" value="Chromosome 3"/>
</dbReference>
<protein>
    <submittedName>
        <fullName evidence="1">Uncharacterized protein</fullName>
    </submittedName>
</protein>
<sequence>MRHSHVCCFFILFLTFTFAVGWSTKAEEVKGSEKTCTISLQYPSCDYTTCSEWCDFLYGGYGMCTTIKGDFMCLCTYHC</sequence>
<evidence type="ECO:0000313" key="1">
    <source>
        <dbReference type="EMBL" id="KAJ8637156.1"/>
    </source>
</evidence>
<evidence type="ECO:0000313" key="2">
    <source>
        <dbReference type="Proteomes" id="UP001234297"/>
    </source>
</evidence>
<proteinExistence type="predicted"/>
<comment type="caution">
    <text evidence="1">The sequence shown here is derived from an EMBL/GenBank/DDBJ whole genome shotgun (WGS) entry which is preliminary data.</text>
</comment>
<keyword evidence="2" id="KW-1185">Reference proteome</keyword>
<dbReference type="EMBL" id="CM056811">
    <property type="protein sequence ID" value="KAJ8637156.1"/>
    <property type="molecule type" value="Genomic_DNA"/>
</dbReference>